<name>A0A2P5HL78_DIAHE</name>
<keyword evidence="3" id="KW-1185">Reference proteome</keyword>
<evidence type="ECO:0000313" key="3">
    <source>
        <dbReference type="Proteomes" id="UP000094444"/>
    </source>
</evidence>
<reference evidence="2" key="1">
    <citation type="submission" date="2017-09" db="EMBL/GenBank/DDBJ databases">
        <title>Polyketide synthases of a Diaporthe helianthi virulent isolate.</title>
        <authorList>
            <person name="Baroncelli R."/>
        </authorList>
    </citation>
    <scope>NUCLEOTIDE SEQUENCE [LARGE SCALE GENOMIC DNA]</scope>
    <source>
        <strain evidence="2">7/96</strain>
    </source>
</reference>
<organism evidence="2 3">
    <name type="scientific">Diaporthe helianthi</name>
    <dbReference type="NCBI Taxonomy" id="158607"/>
    <lineage>
        <taxon>Eukaryota</taxon>
        <taxon>Fungi</taxon>
        <taxon>Dikarya</taxon>
        <taxon>Ascomycota</taxon>
        <taxon>Pezizomycotina</taxon>
        <taxon>Sordariomycetes</taxon>
        <taxon>Sordariomycetidae</taxon>
        <taxon>Diaporthales</taxon>
        <taxon>Diaporthaceae</taxon>
        <taxon>Diaporthe</taxon>
    </lineage>
</organism>
<comment type="caution">
    <text evidence="2">The sequence shown here is derived from an EMBL/GenBank/DDBJ whole genome shotgun (WGS) entry which is preliminary data.</text>
</comment>
<feature type="region of interest" description="Disordered" evidence="1">
    <location>
        <begin position="26"/>
        <end position="63"/>
    </location>
</feature>
<proteinExistence type="predicted"/>
<protein>
    <submittedName>
        <fullName evidence="2">Uncharacterized protein</fullName>
    </submittedName>
</protein>
<evidence type="ECO:0000313" key="2">
    <source>
        <dbReference type="EMBL" id="POS71018.1"/>
    </source>
</evidence>
<dbReference type="Proteomes" id="UP000094444">
    <property type="component" value="Unassembled WGS sequence"/>
</dbReference>
<evidence type="ECO:0000256" key="1">
    <source>
        <dbReference type="SAM" id="MobiDB-lite"/>
    </source>
</evidence>
<dbReference type="EMBL" id="MAVT02001406">
    <property type="protein sequence ID" value="POS71018.1"/>
    <property type="molecule type" value="Genomic_DNA"/>
</dbReference>
<sequence>MPDQWILVDRSCAKRSSGECTGPFAKRQRRVVDTTTSKPPAGKGTQQLPTPPSTIQSNVKQGGVSTVTTTTTTTAGELQRFPADEEIPHLFDNLQKMVTLWVEECLPDVFPPEFGTSKPERYWELCGWTRPLSPGNTLLQNRSWAKYVYESWVWRLLHQEIFRVDSLAWAGFDVPVTSGGLGGLGRATNKQFDFLKEGQQKISHNEYRDRIVIRAATMKRVREQGAVTENRKIKTTGWLVEEMLVAFHPYFTDEYQHTDHPENIEVLIRDTRFLIVKAQELDEKLRSAKYVYEMILDKDGDVARSSSSPSKEMKRYSVHPDGGDGRLRDDDQIALIVVPGLVKNVIKEHSAGVSPQLTQFVRRRARAFTQIDLTDAINASSS</sequence>
<dbReference type="AlphaFoldDB" id="A0A2P5HL78"/>
<dbReference type="InParanoid" id="A0A2P5HL78"/>
<gene>
    <name evidence="2" type="ORF">DHEL01_v210593</name>
</gene>
<feature type="region of interest" description="Disordered" evidence="1">
    <location>
        <begin position="301"/>
        <end position="326"/>
    </location>
</feature>
<dbReference type="OrthoDB" id="5240389at2759"/>
<feature type="compositionally biased region" description="Polar residues" evidence="1">
    <location>
        <begin position="33"/>
        <end position="63"/>
    </location>
</feature>
<accession>A0A2P5HL78</accession>